<dbReference type="Gene3D" id="3.30.1370.10">
    <property type="entry name" value="K Homology domain, type 1"/>
    <property type="match status" value="3"/>
</dbReference>
<feature type="domain" description="K Homology" evidence="4">
    <location>
        <begin position="51"/>
        <end position="121"/>
    </location>
</feature>
<feature type="domain" description="K Homology" evidence="4">
    <location>
        <begin position="404"/>
        <end position="479"/>
    </location>
</feature>
<feature type="domain" description="K Homology" evidence="4">
    <location>
        <begin position="555"/>
        <end position="624"/>
    </location>
</feature>
<comment type="caution">
    <text evidence="5">The sequence shown here is derived from an EMBL/GenBank/DDBJ whole genome shotgun (WGS) entry which is preliminary data.</text>
</comment>
<dbReference type="PANTHER" id="PTHR10288">
    <property type="entry name" value="KH DOMAIN CONTAINING RNA BINDING PROTEIN"/>
    <property type="match status" value="1"/>
</dbReference>
<dbReference type="GO" id="GO:0003723">
    <property type="term" value="F:RNA binding"/>
    <property type="evidence" value="ECO:0007669"/>
    <property type="project" value="UniProtKB-UniRule"/>
</dbReference>
<evidence type="ECO:0000256" key="1">
    <source>
        <dbReference type="ARBA" id="ARBA00022737"/>
    </source>
</evidence>
<evidence type="ECO:0000259" key="4">
    <source>
        <dbReference type="SMART" id="SM00322"/>
    </source>
</evidence>
<feature type="compositionally biased region" description="Polar residues" evidence="3">
    <location>
        <begin position="716"/>
        <end position="771"/>
    </location>
</feature>
<feature type="region of interest" description="Disordered" evidence="3">
    <location>
        <begin position="272"/>
        <end position="318"/>
    </location>
</feature>
<organism evidence="5 6">
    <name type="scientific">Papaver atlanticum</name>
    <dbReference type="NCBI Taxonomy" id="357466"/>
    <lineage>
        <taxon>Eukaryota</taxon>
        <taxon>Viridiplantae</taxon>
        <taxon>Streptophyta</taxon>
        <taxon>Embryophyta</taxon>
        <taxon>Tracheophyta</taxon>
        <taxon>Spermatophyta</taxon>
        <taxon>Magnoliopsida</taxon>
        <taxon>Ranunculales</taxon>
        <taxon>Papaveraceae</taxon>
        <taxon>Papaveroideae</taxon>
        <taxon>Papaver</taxon>
    </lineage>
</organism>
<dbReference type="Pfam" id="PF00013">
    <property type="entry name" value="KH_1"/>
    <property type="match status" value="5"/>
</dbReference>
<keyword evidence="2" id="KW-0694">RNA-binding</keyword>
<evidence type="ECO:0000256" key="2">
    <source>
        <dbReference type="PROSITE-ProRule" id="PRU00117"/>
    </source>
</evidence>
<feature type="compositionally biased region" description="Polar residues" evidence="3">
    <location>
        <begin position="632"/>
        <end position="645"/>
    </location>
</feature>
<dbReference type="AlphaFoldDB" id="A0AAD4SLQ3"/>
<proteinExistence type="predicted"/>
<evidence type="ECO:0000313" key="6">
    <source>
        <dbReference type="Proteomes" id="UP001202328"/>
    </source>
</evidence>
<dbReference type="InterPro" id="IPR036612">
    <property type="entry name" value="KH_dom_type_1_sf"/>
</dbReference>
<dbReference type="SUPFAM" id="SSF54791">
    <property type="entry name" value="Eukaryotic type KH-domain (KH-domain type I)"/>
    <property type="match status" value="5"/>
</dbReference>
<accession>A0AAD4SLQ3</accession>
<feature type="domain" description="K Homology" evidence="4">
    <location>
        <begin position="322"/>
        <end position="398"/>
    </location>
</feature>
<sequence length="811" mass="86848">MGKNKGGRPGPFRKRPGPPGVQFERNGGGFKRSKRFDSGFEQDFAIPSGEEETVYRLLCPIRKIGSVIGKGGGIIKAMREETGAKIKVDEAIAGSDERVIIIFSPAAKKPRVLDTTEERDDPENDVHVEKELEEMEPHCSAQDALLKVHQRIAEDDELYGGKEHDENNEDDIVTARLLVPSNQVGCLLGKGGHIIQKLRTDTGANIRILPSDHLPTCAMPTDELVQISGISAIAKRALYDISTMLHQNPRPPMNTGGGGFYPPGPPMGNMMPQGNPPWSQRNAGSHGPPPLPWDGGYGKEPSGFGRGGFSGMSSGNNGKAPDEFSMKILCSAEKIGGVIGKGGTNVKQVQQETGASIHVLDTSPDADERVILVSSIEAVWDPRSPTIEAILHLQSKTNEMSEKGNFMTRLLVPSSKVGCLLGQGGHIITDMRRRSRADIRIISRDGKPNCASPDEELVQISGNVNVARDALSEIASRLRARSLEGTSASAEPVPPARPFNRFGPSESFFESGPPPSGRIGSGSSGGYGHAQGAAHEYEPHNYPVRPPATAGYPNISHSMEIKIPNAAVGAVLAAGGSNITNIGQMSGAKVKLNDQSGGSECVVEIQGSSEQMDAAQNLLQAYIASAIQSLNSHQHQVPHQQGGTPYQQASQQGGTYQQASQQGGPYQQASQQSAPYQQTSHPGGSYQQTSQQGGSYQQTSQQGGPYQQSQGGHYQPVSQQAGHYQQASQLSPIQGHYQQASQSNPNQGSYEQASQLSPIQVPYQQTSQQLSPIHGTYQPASQLSPIQGTYQQAPQQGSLQQVTYQQGPFKY</sequence>
<dbReference type="SMART" id="SM00322">
    <property type="entry name" value="KH"/>
    <property type="match status" value="5"/>
</dbReference>
<reference evidence="5" key="1">
    <citation type="submission" date="2022-04" db="EMBL/GenBank/DDBJ databases">
        <title>A functionally conserved STORR gene fusion in Papaver species that diverged 16.8 million years ago.</title>
        <authorList>
            <person name="Catania T."/>
        </authorList>
    </citation>
    <scope>NUCLEOTIDE SEQUENCE</scope>
    <source>
        <strain evidence="5">S-188037</strain>
    </source>
</reference>
<feature type="region of interest" description="Disordered" evidence="3">
    <location>
        <begin position="1"/>
        <end position="35"/>
    </location>
</feature>
<dbReference type="CDD" id="cd22460">
    <property type="entry name" value="KH-I_PEPPER_rpt2_like"/>
    <property type="match status" value="2"/>
</dbReference>
<dbReference type="PROSITE" id="PS50084">
    <property type="entry name" value="KH_TYPE_1"/>
    <property type="match status" value="5"/>
</dbReference>
<feature type="region of interest" description="Disordered" evidence="3">
    <location>
        <begin position="505"/>
        <end position="549"/>
    </location>
</feature>
<name>A0AAD4SLQ3_9MAGN</name>
<keyword evidence="6" id="KW-1185">Reference proteome</keyword>
<evidence type="ECO:0000256" key="3">
    <source>
        <dbReference type="SAM" id="MobiDB-lite"/>
    </source>
</evidence>
<feature type="domain" description="K Homology" evidence="4">
    <location>
        <begin position="171"/>
        <end position="246"/>
    </location>
</feature>
<evidence type="ECO:0000313" key="5">
    <source>
        <dbReference type="EMBL" id="KAI3911027.1"/>
    </source>
</evidence>
<dbReference type="Proteomes" id="UP001202328">
    <property type="component" value="Unassembled WGS sequence"/>
</dbReference>
<protein>
    <recommendedName>
        <fullName evidence="4">K Homology domain-containing protein</fullName>
    </recommendedName>
</protein>
<feature type="compositionally biased region" description="Polar residues" evidence="3">
    <location>
        <begin position="778"/>
        <end position="811"/>
    </location>
</feature>
<dbReference type="EMBL" id="JAJJMB010010084">
    <property type="protein sequence ID" value="KAI3911027.1"/>
    <property type="molecule type" value="Genomic_DNA"/>
</dbReference>
<keyword evidence="1" id="KW-0677">Repeat</keyword>
<gene>
    <name evidence="5" type="ORF">MKW98_015684</name>
</gene>
<dbReference type="InterPro" id="IPR004088">
    <property type="entry name" value="KH_dom_type_1"/>
</dbReference>
<feature type="compositionally biased region" description="Low complexity" evidence="3">
    <location>
        <begin position="646"/>
        <end position="712"/>
    </location>
</feature>
<feature type="compositionally biased region" description="Gly residues" evidence="3">
    <location>
        <begin position="519"/>
        <end position="529"/>
    </location>
</feature>
<dbReference type="Gene3D" id="3.30.310.210">
    <property type="match status" value="1"/>
</dbReference>
<feature type="region of interest" description="Disordered" evidence="3">
    <location>
        <begin position="632"/>
        <end position="811"/>
    </location>
</feature>
<dbReference type="InterPro" id="IPR004087">
    <property type="entry name" value="KH_dom"/>
</dbReference>
<dbReference type="CDD" id="cd22459">
    <property type="entry name" value="KH-I_PEPPER_rpt1_like"/>
    <property type="match status" value="1"/>
</dbReference>